<dbReference type="InterPro" id="IPR015422">
    <property type="entry name" value="PyrdxlP-dep_Trfase_small"/>
</dbReference>
<keyword evidence="6" id="KW-0408">Iron</keyword>
<dbReference type="GO" id="GO:0051536">
    <property type="term" value="F:iron-sulfur cluster binding"/>
    <property type="evidence" value="ECO:0007669"/>
    <property type="project" value="UniProtKB-KW"/>
</dbReference>
<dbReference type="PANTHER" id="PTHR11601">
    <property type="entry name" value="CYSTEINE DESULFURYLASE FAMILY MEMBER"/>
    <property type="match status" value="1"/>
</dbReference>
<protein>
    <submittedName>
        <fullName evidence="10">Aminotransferase, class V</fullName>
    </submittedName>
</protein>
<comment type="cofactor">
    <cofactor evidence="1">
        <name>pyridoxal 5'-phosphate</name>
        <dbReference type="ChEBI" id="CHEBI:597326"/>
    </cofactor>
</comment>
<evidence type="ECO:0000256" key="8">
    <source>
        <dbReference type="ARBA" id="ARBA00050776"/>
    </source>
</evidence>
<keyword evidence="10" id="KW-0032">Aminotransferase</keyword>
<dbReference type="InterPro" id="IPR015421">
    <property type="entry name" value="PyrdxlP-dep_Trfase_major"/>
</dbReference>
<comment type="caution">
    <text evidence="10">The sequence shown here is derived from an EMBL/GenBank/DDBJ whole genome shotgun (WGS) entry which is preliminary data.</text>
</comment>
<evidence type="ECO:0000313" key="10">
    <source>
        <dbReference type="EMBL" id="EFY07157.1"/>
    </source>
</evidence>
<dbReference type="AlphaFoldDB" id="E8LK41"/>
<keyword evidence="11" id="KW-1185">Reference proteome</keyword>
<dbReference type="GO" id="GO:0046872">
    <property type="term" value="F:metal ion binding"/>
    <property type="evidence" value="ECO:0007669"/>
    <property type="project" value="UniProtKB-KW"/>
</dbReference>
<dbReference type="Pfam" id="PF00266">
    <property type="entry name" value="Aminotran_5"/>
    <property type="match status" value="1"/>
</dbReference>
<dbReference type="Proteomes" id="UP000018458">
    <property type="component" value="Unassembled WGS sequence"/>
</dbReference>
<dbReference type="Gene3D" id="3.90.1150.10">
    <property type="entry name" value="Aspartate Aminotransferase, domain 1"/>
    <property type="match status" value="1"/>
</dbReference>
<dbReference type="InterPro" id="IPR000192">
    <property type="entry name" value="Aminotrans_V_dom"/>
</dbReference>
<dbReference type="STRING" id="762983.HMPREF9444_01078"/>
<evidence type="ECO:0000313" key="11">
    <source>
        <dbReference type="Proteomes" id="UP000018458"/>
    </source>
</evidence>
<comment type="catalytic activity">
    <reaction evidence="8">
        <text>(sulfur carrier)-H + L-cysteine = (sulfur carrier)-SH + L-alanine</text>
        <dbReference type="Rhea" id="RHEA:43892"/>
        <dbReference type="Rhea" id="RHEA-COMP:14737"/>
        <dbReference type="Rhea" id="RHEA-COMP:14739"/>
        <dbReference type="ChEBI" id="CHEBI:29917"/>
        <dbReference type="ChEBI" id="CHEBI:35235"/>
        <dbReference type="ChEBI" id="CHEBI:57972"/>
        <dbReference type="ChEBI" id="CHEBI:64428"/>
        <dbReference type="EC" id="2.8.1.7"/>
    </reaction>
</comment>
<dbReference type="PANTHER" id="PTHR11601:SF34">
    <property type="entry name" value="CYSTEINE DESULFURASE"/>
    <property type="match status" value="1"/>
</dbReference>
<comment type="similarity">
    <text evidence="2">Belongs to the class-V pyridoxal-phosphate-dependent aminotransferase family. NifS/IscS subfamily.</text>
</comment>
<dbReference type="GO" id="GO:0008483">
    <property type="term" value="F:transaminase activity"/>
    <property type="evidence" value="ECO:0007669"/>
    <property type="project" value="UniProtKB-KW"/>
</dbReference>
<dbReference type="PIRSF" id="PIRSF005572">
    <property type="entry name" value="NifS"/>
    <property type="match status" value="1"/>
</dbReference>
<proteinExistence type="inferred from homology"/>
<keyword evidence="4" id="KW-0479">Metal-binding</keyword>
<dbReference type="Gene3D" id="3.40.640.10">
    <property type="entry name" value="Type I PLP-dependent aspartate aminotransferase-like (Major domain)"/>
    <property type="match status" value="1"/>
</dbReference>
<evidence type="ECO:0000259" key="9">
    <source>
        <dbReference type="Pfam" id="PF00266"/>
    </source>
</evidence>
<evidence type="ECO:0000256" key="1">
    <source>
        <dbReference type="ARBA" id="ARBA00001933"/>
    </source>
</evidence>
<dbReference type="GO" id="GO:0031071">
    <property type="term" value="F:cysteine desulfurase activity"/>
    <property type="evidence" value="ECO:0007669"/>
    <property type="project" value="UniProtKB-EC"/>
</dbReference>
<keyword evidence="3 10" id="KW-0808">Transferase</keyword>
<evidence type="ECO:0000256" key="6">
    <source>
        <dbReference type="ARBA" id="ARBA00023004"/>
    </source>
</evidence>
<evidence type="ECO:0000256" key="2">
    <source>
        <dbReference type="ARBA" id="ARBA00006490"/>
    </source>
</evidence>
<keyword evidence="5" id="KW-0663">Pyridoxal phosphate</keyword>
<evidence type="ECO:0000256" key="4">
    <source>
        <dbReference type="ARBA" id="ARBA00022723"/>
    </source>
</evidence>
<dbReference type="InterPro" id="IPR016454">
    <property type="entry name" value="Cysteine_dSase"/>
</dbReference>
<organism evidence="10 11">
    <name type="scientific">Succinatimonas hippei (strain DSM 22608 / JCM 16073 / KCTC 15190 / YIT 12066)</name>
    <dbReference type="NCBI Taxonomy" id="762983"/>
    <lineage>
        <taxon>Bacteria</taxon>
        <taxon>Pseudomonadati</taxon>
        <taxon>Pseudomonadota</taxon>
        <taxon>Gammaproteobacteria</taxon>
        <taxon>Aeromonadales</taxon>
        <taxon>Succinivibrionaceae</taxon>
        <taxon>Succinatimonas</taxon>
    </lineage>
</organism>
<dbReference type="InterPro" id="IPR015424">
    <property type="entry name" value="PyrdxlP-dep_Trfase"/>
</dbReference>
<accession>E8LK41</accession>
<evidence type="ECO:0000256" key="7">
    <source>
        <dbReference type="ARBA" id="ARBA00023014"/>
    </source>
</evidence>
<evidence type="ECO:0000256" key="5">
    <source>
        <dbReference type="ARBA" id="ARBA00022898"/>
    </source>
</evidence>
<dbReference type="EMBL" id="AEVO01000051">
    <property type="protein sequence ID" value="EFY07157.1"/>
    <property type="molecule type" value="Genomic_DNA"/>
</dbReference>
<dbReference type="eggNOG" id="COG1104">
    <property type="taxonomic scope" value="Bacteria"/>
</dbReference>
<keyword evidence="7" id="KW-0411">Iron-sulfur</keyword>
<dbReference type="SUPFAM" id="SSF53383">
    <property type="entry name" value="PLP-dependent transferases"/>
    <property type="match status" value="1"/>
</dbReference>
<evidence type="ECO:0000256" key="3">
    <source>
        <dbReference type="ARBA" id="ARBA00022679"/>
    </source>
</evidence>
<dbReference type="HOGENOM" id="CLU_003433_0_2_6"/>
<reference evidence="10 11" key="1">
    <citation type="submission" date="2011-01" db="EMBL/GenBank/DDBJ databases">
        <authorList>
            <person name="Weinstock G."/>
            <person name="Sodergren E."/>
            <person name="Clifton S."/>
            <person name="Fulton L."/>
            <person name="Fulton B."/>
            <person name="Courtney L."/>
            <person name="Fronick C."/>
            <person name="Harrison M."/>
            <person name="Strong C."/>
            <person name="Farmer C."/>
            <person name="Delahaunty K."/>
            <person name="Markovic C."/>
            <person name="Hall O."/>
            <person name="Minx P."/>
            <person name="Tomlinson C."/>
            <person name="Mitreva M."/>
            <person name="Hou S."/>
            <person name="Chen J."/>
            <person name="Wollam A."/>
            <person name="Pepin K.H."/>
            <person name="Johnson M."/>
            <person name="Bhonagiri V."/>
            <person name="Zhang X."/>
            <person name="Suruliraj S."/>
            <person name="Warren W."/>
            <person name="Chinwalla A."/>
            <person name="Mardis E.R."/>
            <person name="Wilson R.K."/>
        </authorList>
    </citation>
    <scope>NUCLEOTIDE SEQUENCE [LARGE SCALE GENOMIC DNA]</scope>
    <source>
        <strain evidence="11">DSM 22608 / JCM 16073 / KCTC 15190 / YIT 12066</strain>
    </source>
</reference>
<sequence length="390" mass="41856">MDYAAATPLDPRVVKVMVDCLTLEGSFANPSSKDHVFGWEAAEVVENAREQVANLVGCSPLEITFTSGATESNNLAVIGLARGLRHKGDPRRHIVTSMVEHKAVLEGCEYLEKYEGYKVSYIKPHQDGSIDPELLASYLTEDTFLVSICHGNSVLGTVNDIHALASLCRAKGIFFHTDCAQTAGWEKTDFANSAISMASLTPEKIYGPKGVGALYIKREANVPVEALIYGGGQEKGLRGGTVATHQVAAMGKAFEIMAKDAKKDKERILQLREYLVNEIKTIDGAVINGSSTRHLPGIISASFAGIDGRMLLPSLSGIAASTGSACSSAELKPSYVLKAIGHSDELARASIRLSLGRFTTEQEVKQAADELKTKVAALQASGSMWQVRKD</sequence>
<name>E8LK41_SUCHY</name>
<gene>
    <name evidence="10" type="ORF">HMPREF9444_01078</name>
</gene>
<feature type="domain" description="Aminotransferase class V" evidence="9">
    <location>
        <begin position="2"/>
        <end position="366"/>
    </location>
</feature>